<dbReference type="InterPro" id="IPR008279">
    <property type="entry name" value="PEP-util_enz_mobile_dom"/>
</dbReference>
<dbReference type="Gene3D" id="3.50.30.10">
    <property type="entry name" value="Phosphohistidine domain"/>
    <property type="match status" value="1"/>
</dbReference>
<dbReference type="PANTHER" id="PTHR43615">
    <property type="entry name" value="PHOSPHOENOLPYRUVATE SYNTHASE-RELATED"/>
    <property type="match status" value="1"/>
</dbReference>
<dbReference type="Proteomes" id="UP001235269">
    <property type="component" value="Unassembled WGS sequence"/>
</dbReference>
<dbReference type="SUPFAM" id="SSF56059">
    <property type="entry name" value="Glutathione synthetase ATP-binding domain-like"/>
    <property type="match status" value="1"/>
</dbReference>
<name>A0ABU0IH93_9HYPH</name>
<protein>
    <submittedName>
        <fullName evidence="3">Phosphohistidine swiveling domain-containing protein</fullName>
    </submittedName>
</protein>
<comment type="caution">
    <text evidence="3">The sequence shown here is derived from an EMBL/GenBank/DDBJ whole genome shotgun (WGS) entry which is preliminary data.</text>
</comment>
<dbReference type="InterPro" id="IPR051549">
    <property type="entry name" value="PEP_Utilizing_Enz"/>
</dbReference>
<dbReference type="SUPFAM" id="SSF52009">
    <property type="entry name" value="Phosphohistidine domain"/>
    <property type="match status" value="1"/>
</dbReference>
<gene>
    <name evidence="3" type="ORF">QO005_003995</name>
</gene>
<organism evidence="3 4">
    <name type="scientific">Rhizobium paknamense</name>
    <dbReference type="NCBI Taxonomy" id="1206817"/>
    <lineage>
        <taxon>Bacteria</taxon>
        <taxon>Pseudomonadati</taxon>
        <taxon>Pseudomonadota</taxon>
        <taxon>Alphaproteobacteria</taxon>
        <taxon>Hyphomicrobiales</taxon>
        <taxon>Rhizobiaceae</taxon>
        <taxon>Rhizobium/Agrobacterium group</taxon>
        <taxon>Rhizobium</taxon>
    </lineage>
</organism>
<keyword evidence="4" id="KW-1185">Reference proteome</keyword>
<dbReference type="Gene3D" id="3.30.1490.20">
    <property type="entry name" value="ATP-grasp fold, A domain"/>
    <property type="match status" value="1"/>
</dbReference>
<dbReference type="PANTHER" id="PTHR43615:SF1">
    <property type="entry name" value="PPDK_N DOMAIN-CONTAINING PROTEIN"/>
    <property type="match status" value="1"/>
</dbReference>
<dbReference type="InterPro" id="IPR036637">
    <property type="entry name" value="Phosphohistidine_dom_sf"/>
</dbReference>
<accession>A0ABU0IH93</accession>
<evidence type="ECO:0000313" key="4">
    <source>
        <dbReference type="Proteomes" id="UP001235269"/>
    </source>
</evidence>
<sequence length="801" mass="89032">MNFEARRSKHFDRASPKGCLRHPNQEVDPFTFGTKSETLVKISKISKNFTVLPIAVVQYSDWQEDRDRTARKIWSDLEMTRTLIVRSSCAAEDSEVASHAGEFLSLLNIKSLADLDHAIDDVFMSYGKPTPGDQVLVQPMAREVVLSGVAMTADAQSGAPYTIVDYAHGADTEAVTAGTSNSGMAICVTGYESHLPPCLQPLAPALRELAEITGGKPVDIEFAITATGTVIIFQVRPIVMKSPRHKIVGFGFPYLIENVQRCYKDIVKFNARNGLENALFGVMPDWNPAELIGIKPRPLTYSLYRYLITDVAWTKGRTPLGYTDMSGDGLMRLIGGTPFINVSASLSSFVPKSVPPLIRRKIVADASRALAAAPQFHDKIEFEIMPTVFTPDLTQPHWRARFTSLSDAEWAGYLDDLLKLTNGVVVEGGTYDGIMADVVHLEAMYEQKSDLKSSSLMDATRLLSWVRHNAAPLFSGAARSAFIAASILRVLARTGYIHEAVIEDISRSAQAIGSQLFGDFQRLERDVFMARYGHIRPGTFDITVPRYDQEPERYFSFLNATQAQPDEPDTGSFVELSASDIARIDAHFAALGYNFNWERFRTFAASAIHAREYVKFLYTKQVSDALEIISNVGAQYGCNREEMSFLTLSDIENMLDFTSDIDRRIRESSASNRVSWQQSLPVRLPDLLTSPDDILGFEVEASAPNFVTYETVQAPVALSLDNDLRGKIVFIETADPGYDWVFTRGIAGFITRYGGENSHMAIRAREFGIPAVVGAGRLYDKWKTFSVLRCDCRARRVEPIT</sequence>
<reference evidence="3 4" key="1">
    <citation type="submission" date="2023-07" db="EMBL/GenBank/DDBJ databases">
        <title>Genomic Encyclopedia of Type Strains, Phase IV (KMG-IV): sequencing the most valuable type-strain genomes for metagenomic binning, comparative biology and taxonomic classification.</title>
        <authorList>
            <person name="Goeker M."/>
        </authorList>
    </citation>
    <scope>NUCLEOTIDE SEQUENCE [LARGE SCALE GENOMIC DNA]</scope>
    <source>
        <strain evidence="3 4">DSM 100301</strain>
    </source>
</reference>
<evidence type="ECO:0000259" key="1">
    <source>
        <dbReference type="Pfam" id="PF00391"/>
    </source>
</evidence>
<dbReference type="EMBL" id="JAUSWH010000016">
    <property type="protein sequence ID" value="MDQ0457637.1"/>
    <property type="molecule type" value="Genomic_DNA"/>
</dbReference>
<dbReference type="InterPro" id="IPR002192">
    <property type="entry name" value="PPDK_AMP/ATP-bd"/>
</dbReference>
<dbReference type="RefSeq" id="WP_307159765.1">
    <property type="nucleotide sequence ID" value="NZ_JAUSWH010000016.1"/>
</dbReference>
<evidence type="ECO:0000259" key="2">
    <source>
        <dbReference type="Pfam" id="PF01326"/>
    </source>
</evidence>
<dbReference type="Pfam" id="PF01326">
    <property type="entry name" value="PPDK_N"/>
    <property type="match status" value="1"/>
</dbReference>
<evidence type="ECO:0000313" key="3">
    <source>
        <dbReference type="EMBL" id="MDQ0457637.1"/>
    </source>
</evidence>
<dbReference type="NCBIfam" id="NF004508">
    <property type="entry name" value="PRK05849.1"/>
    <property type="match status" value="1"/>
</dbReference>
<feature type="domain" description="PEP-utilising enzyme mobile" evidence="1">
    <location>
        <begin position="726"/>
        <end position="784"/>
    </location>
</feature>
<dbReference type="Gene3D" id="3.30.470.20">
    <property type="entry name" value="ATP-grasp fold, B domain"/>
    <property type="match status" value="1"/>
</dbReference>
<dbReference type="Pfam" id="PF00391">
    <property type="entry name" value="PEP-utilizers"/>
    <property type="match status" value="1"/>
</dbReference>
<proteinExistence type="predicted"/>
<feature type="domain" description="Pyruvate phosphate dikinase AMP/ATP-binding" evidence="2">
    <location>
        <begin position="74"/>
        <end position="126"/>
    </location>
</feature>
<dbReference type="InterPro" id="IPR013815">
    <property type="entry name" value="ATP_grasp_subdomain_1"/>
</dbReference>